<dbReference type="PANTHER" id="PTHR43066:SF26">
    <property type="entry name" value="RHOMBOID PROTEASE GLPG"/>
    <property type="match status" value="1"/>
</dbReference>
<dbReference type="EMBL" id="ABZS01000013">
    <property type="protein sequence ID" value="EEP61256.1"/>
    <property type="molecule type" value="Genomic_DNA"/>
</dbReference>
<dbReference type="FunFam" id="1.20.1540.10:FF:000027">
    <property type="entry name" value="Rhomboid family intramembrane serine protease"/>
    <property type="match status" value="1"/>
</dbReference>
<evidence type="ECO:0000313" key="9">
    <source>
        <dbReference type="EMBL" id="EEP61256.1"/>
    </source>
</evidence>
<keyword evidence="10" id="KW-1185">Reference proteome</keyword>
<dbReference type="AlphaFoldDB" id="C4FI35"/>
<organism evidence="9 10">
    <name type="scientific">Sulfurihydrogenibium yellowstonense SS-5</name>
    <dbReference type="NCBI Taxonomy" id="432331"/>
    <lineage>
        <taxon>Bacteria</taxon>
        <taxon>Pseudomonadati</taxon>
        <taxon>Aquificota</taxon>
        <taxon>Aquificia</taxon>
        <taxon>Aquificales</taxon>
        <taxon>Hydrogenothermaceae</taxon>
        <taxon>Sulfurihydrogenibium</taxon>
    </lineage>
</organism>
<feature type="transmembrane region" description="Helical" evidence="7">
    <location>
        <begin position="124"/>
        <end position="144"/>
    </location>
</feature>
<feature type="transmembrane region" description="Helical" evidence="7">
    <location>
        <begin position="65"/>
        <end position="85"/>
    </location>
</feature>
<dbReference type="RefSeq" id="WP_007545633.1">
    <property type="nucleotide sequence ID" value="NZ_ABZS01000013.1"/>
</dbReference>
<dbReference type="OrthoDB" id="9813074at2"/>
<evidence type="ECO:0000256" key="2">
    <source>
        <dbReference type="ARBA" id="ARBA00022475"/>
    </source>
</evidence>
<feature type="domain" description="Peptidase S54 rhomboid" evidence="8">
    <location>
        <begin position="58"/>
        <end position="206"/>
    </location>
</feature>
<comment type="subcellular location">
    <subcellularLocation>
        <location evidence="1">Membrane</location>
        <topology evidence="1">Multi-pass membrane protein</topology>
    </subcellularLocation>
</comment>
<evidence type="ECO:0000259" key="8">
    <source>
        <dbReference type="Pfam" id="PF01694"/>
    </source>
</evidence>
<accession>C4FI35</accession>
<evidence type="ECO:0000256" key="3">
    <source>
        <dbReference type="ARBA" id="ARBA00022519"/>
    </source>
</evidence>
<gene>
    <name evidence="9" type="ORF">SULYE_0219</name>
</gene>
<sequence>MIPIKDDVPTRSFPLITLLLIGVNVGVFLHEMSLSDEELEIFVRTYGLLPLDLVHFNLLNFITHMFIHGNIAHIFGNMLFLWIFGNNVEDALGKFRFLILYFLSGFAAAILQSAVAILMGDINIPMVGASGAISGIIAAYGKLYPFARVYAVIPPFIFLIFALPAWFFIGYWFVIQVLSAMFIPTSLGGVAWYAHIGGFLAGWYLIDNLYPRAKKIVIYTR</sequence>
<dbReference type="PANTHER" id="PTHR43066">
    <property type="entry name" value="RHOMBOID-RELATED PROTEIN"/>
    <property type="match status" value="1"/>
</dbReference>
<dbReference type="SUPFAM" id="SSF144091">
    <property type="entry name" value="Rhomboid-like"/>
    <property type="match status" value="1"/>
</dbReference>
<keyword evidence="6 7" id="KW-0472">Membrane</keyword>
<evidence type="ECO:0000256" key="6">
    <source>
        <dbReference type="ARBA" id="ARBA00023136"/>
    </source>
</evidence>
<name>C4FI35_9AQUI</name>
<evidence type="ECO:0000256" key="4">
    <source>
        <dbReference type="ARBA" id="ARBA00022692"/>
    </source>
</evidence>
<keyword evidence="5 7" id="KW-1133">Transmembrane helix</keyword>
<feature type="transmembrane region" description="Helical" evidence="7">
    <location>
        <begin position="181"/>
        <end position="206"/>
    </location>
</feature>
<evidence type="ECO:0000313" key="10">
    <source>
        <dbReference type="Proteomes" id="UP000005540"/>
    </source>
</evidence>
<evidence type="ECO:0000256" key="5">
    <source>
        <dbReference type="ARBA" id="ARBA00022989"/>
    </source>
</evidence>
<reference evidence="9 10" key="1">
    <citation type="submission" date="2009-04" db="EMBL/GenBank/DDBJ databases">
        <authorList>
            <person name="Reysenbach A.-L."/>
            <person name="Heidelberg J.F."/>
            <person name="Nelson W.C."/>
        </authorList>
    </citation>
    <scope>NUCLEOTIDE SEQUENCE [LARGE SCALE GENOMIC DNA]</scope>
    <source>
        <strain evidence="9 10">SS-5</strain>
    </source>
</reference>
<feature type="transmembrane region" description="Helical" evidence="7">
    <location>
        <begin position="97"/>
        <end position="118"/>
    </location>
</feature>
<comment type="caution">
    <text evidence="9">The sequence shown here is derived from an EMBL/GenBank/DDBJ whole genome shotgun (WGS) entry which is preliminary data.</text>
</comment>
<dbReference type="GO" id="GO:0004252">
    <property type="term" value="F:serine-type endopeptidase activity"/>
    <property type="evidence" value="ECO:0007669"/>
    <property type="project" value="InterPro"/>
</dbReference>
<keyword evidence="3" id="KW-0997">Cell inner membrane</keyword>
<dbReference type="Gene3D" id="1.20.1540.10">
    <property type="entry name" value="Rhomboid-like"/>
    <property type="match status" value="1"/>
</dbReference>
<proteinExistence type="predicted"/>
<keyword evidence="4 7" id="KW-0812">Transmembrane</keyword>
<feature type="transmembrane region" description="Helical" evidence="7">
    <location>
        <begin position="12"/>
        <end position="29"/>
    </location>
</feature>
<dbReference type="Proteomes" id="UP000005540">
    <property type="component" value="Unassembled WGS sequence"/>
</dbReference>
<dbReference type="GO" id="GO:0016020">
    <property type="term" value="C:membrane"/>
    <property type="evidence" value="ECO:0007669"/>
    <property type="project" value="UniProtKB-SubCell"/>
</dbReference>
<dbReference type="InterPro" id="IPR022764">
    <property type="entry name" value="Peptidase_S54_rhomboid_dom"/>
</dbReference>
<protein>
    <submittedName>
        <fullName evidence="9">Rhomboid family protein</fullName>
    </submittedName>
</protein>
<evidence type="ECO:0000256" key="1">
    <source>
        <dbReference type="ARBA" id="ARBA00004141"/>
    </source>
</evidence>
<dbReference type="Pfam" id="PF01694">
    <property type="entry name" value="Rhomboid"/>
    <property type="match status" value="1"/>
</dbReference>
<evidence type="ECO:0000256" key="7">
    <source>
        <dbReference type="SAM" id="Phobius"/>
    </source>
</evidence>
<keyword evidence="2" id="KW-1003">Cell membrane</keyword>
<dbReference type="InterPro" id="IPR035952">
    <property type="entry name" value="Rhomboid-like_sf"/>
</dbReference>
<feature type="transmembrane region" description="Helical" evidence="7">
    <location>
        <begin position="156"/>
        <end position="175"/>
    </location>
</feature>